<evidence type="ECO:0000256" key="1">
    <source>
        <dbReference type="SAM" id="SignalP"/>
    </source>
</evidence>
<accession>A0A383UK21</accession>
<feature type="signal peptide" evidence="1">
    <location>
        <begin position="1"/>
        <end position="24"/>
    </location>
</feature>
<gene>
    <name evidence="2" type="ORF">BLGHR1_11384</name>
</gene>
<dbReference type="EMBL" id="UNSH01000021">
    <property type="protein sequence ID" value="SZF00641.1"/>
    <property type="molecule type" value="Genomic_DNA"/>
</dbReference>
<dbReference type="Proteomes" id="UP000275772">
    <property type="component" value="Unassembled WGS sequence"/>
</dbReference>
<evidence type="ECO:0000313" key="2">
    <source>
        <dbReference type="EMBL" id="SZF00641.1"/>
    </source>
</evidence>
<reference evidence="2 3" key="1">
    <citation type="submission" date="2017-11" db="EMBL/GenBank/DDBJ databases">
        <authorList>
            <person name="Kracher B."/>
        </authorList>
    </citation>
    <scope>NUCLEOTIDE SEQUENCE [LARGE SCALE GENOMIC DNA]</scope>
    <source>
        <strain evidence="2 3">RACE1</strain>
    </source>
</reference>
<name>A0A383UK21_BLUHO</name>
<feature type="chain" id="PRO_5016780955" evidence="1">
    <location>
        <begin position="25"/>
        <end position="112"/>
    </location>
</feature>
<organism evidence="2 3">
    <name type="scientific">Blumeria hordei</name>
    <name type="common">Barley powdery mildew</name>
    <name type="synonym">Blumeria graminis f. sp. hordei</name>
    <dbReference type="NCBI Taxonomy" id="2867405"/>
    <lineage>
        <taxon>Eukaryota</taxon>
        <taxon>Fungi</taxon>
        <taxon>Dikarya</taxon>
        <taxon>Ascomycota</taxon>
        <taxon>Pezizomycotina</taxon>
        <taxon>Leotiomycetes</taxon>
        <taxon>Erysiphales</taxon>
        <taxon>Erysiphaceae</taxon>
        <taxon>Blumeria</taxon>
    </lineage>
</organism>
<evidence type="ECO:0000313" key="3">
    <source>
        <dbReference type="Proteomes" id="UP000275772"/>
    </source>
</evidence>
<keyword evidence="1" id="KW-0732">Signal</keyword>
<protein>
    <submittedName>
        <fullName evidence="2">Uncharacterized protein</fullName>
    </submittedName>
</protein>
<sequence length="112" mass="12466">MKVLLAASTAGLAALLLLVPTAYGLHYFKCNSRRIFAYSVIVGYTDSATYEQIQAGDPHFAGGHTYGVYRFTDYLPDGSPRNYLVQMVNVNPYYRLFESSGGRWHICTIEGS</sequence>
<dbReference type="AlphaFoldDB" id="A0A383UK21"/>
<dbReference type="VEuPathDB" id="FungiDB:BLGHR1_11384"/>
<proteinExistence type="predicted"/>